<evidence type="ECO:0000256" key="3">
    <source>
        <dbReference type="SAM" id="MobiDB-lite"/>
    </source>
</evidence>
<proteinExistence type="inferred from homology"/>
<dbReference type="AlphaFoldDB" id="J6EPL6"/>
<reference evidence="4 5" key="1">
    <citation type="journal article" date="2012" name="Eukaryot. Cell">
        <title>Draft genome sequence of CBS 2479, the standard type strain of Trichosporon asahii.</title>
        <authorList>
            <person name="Yang R.Y."/>
            <person name="Li H.T."/>
            <person name="Zhu H."/>
            <person name="Zhou G.P."/>
            <person name="Wang M."/>
            <person name="Wang L."/>
        </authorList>
    </citation>
    <scope>NUCLEOTIDE SEQUENCE [LARGE SCALE GENOMIC DNA]</scope>
    <source>
        <strain evidence="5">ATCC 90039 / CBS 2479 / JCM 2466 / KCTC 7840 / NCYC 2677 / UAMH 7654</strain>
    </source>
</reference>
<name>J6EPL6_TRIAS</name>
<feature type="compositionally biased region" description="Acidic residues" evidence="3">
    <location>
        <begin position="276"/>
        <end position="286"/>
    </location>
</feature>
<evidence type="ECO:0000256" key="1">
    <source>
        <dbReference type="ARBA" id="ARBA00007584"/>
    </source>
</evidence>
<dbReference type="OrthoDB" id="2129069at2759"/>
<feature type="region of interest" description="Disordered" evidence="3">
    <location>
        <begin position="244"/>
        <end position="286"/>
    </location>
</feature>
<gene>
    <name evidence="4" type="ORF">A1Q1_05021</name>
</gene>
<evidence type="ECO:0000313" key="4">
    <source>
        <dbReference type="EMBL" id="EJT46374.1"/>
    </source>
</evidence>
<keyword evidence="2" id="KW-0175">Coiled coil</keyword>
<protein>
    <recommendedName>
        <fullName evidence="6">OPA3-domain-containing protein</fullName>
    </recommendedName>
</protein>
<dbReference type="GO" id="GO:0005739">
    <property type="term" value="C:mitochondrion"/>
    <property type="evidence" value="ECO:0007669"/>
    <property type="project" value="TreeGrafter"/>
</dbReference>
<dbReference type="GO" id="GO:0019216">
    <property type="term" value="P:regulation of lipid metabolic process"/>
    <property type="evidence" value="ECO:0007669"/>
    <property type="project" value="TreeGrafter"/>
</dbReference>
<feature type="compositionally biased region" description="Low complexity" evidence="3">
    <location>
        <begin position="255"/>
        <end position="267"/>
    </location>
</feature>
<dbReference type="Proteomes" id="UP000002748">
    <property type="component" value="Unassembled WGS sequence"/>
</dbReference>
<dbReference type="HOGENOM" id="CLU_973822_0_0_1"/>
<dbReference type="GeneID" id="25988533"/>
<dbReference type="KEGG" id="tasa:A1Q1_05021"/>
<dbReference type="InterPro" id="IPR010754">
    <property type="entry name" value="OPA3-like"/>
</dbReference>
<dbReference type="PANTHER" id="PTHR12499">
    <property type="entry name" value="OPTIC ATROPHY 3 PROTEIN OPA3"/>
    <property type="match status" value="1"/>
</dbReference>
<evidence type="ECO:0008006" key="6">
    <source>
        <dbReference type="Google" id="ProtNLM"/>
    </source>
</evidence>
<organism evidence="4 5">
    <name type="scientific">Trichosporon asahii var. asahii (strain ATCC 90039 / CBS 2479 / JCM 2466 / KCTC 7840 / NBRC 103889/ NCYC 2677 / UAMH 7654)</name>
    <name type="common">Yeast</name>
    <dbReference type="NCBI Taxonomy" id="1186058"/>
    <lineage>
        <taxon>Eukaryota</taxon>
        <taxon>Fungi</taxon>
        <taxon>Dikarya</taxon>
        <taxon>Basidiomycota</taxon>
        <taxon>Agaricomycotina</taxon>
        <taxon>Tremellomycetes</taxon>
        <taxon>Trichosporonales</taxon>
        <taxon>Trichosporonaceae</taxon>
        <taxon>Trichosporon</taxon>
    </lineage>
</organism>
<feature type="region of interest" description="Disordered" evidence="3">
    <location>
        <begin position="57"/>
        <end position="77"/>
    </location>
</feature>
<dbReference type="Pfam" id="PF07047">
    <property type="entry name" value="OPA3"/>
    <property type="match status" value="1"/>
</dbReference>
<dbReference type="PANTHER" id="PTHR12499:SF0">
    <property type="entry name" value="OPTIC ATROPHY 3 PROTEIN"/>
    <property type="match status" value="1"/>
</dbReference>
<comment type="caution">
    <text evidence="4">The sequence shown here is derived from an EMBL/GenBank/DDBJ whole genome shotgun (WGS) entry which is preliminary data.</text>
</comment>
<dbReference type="VEuPathDB" id="FungiDB:A1Q1_05021"/>
<comment type="similarity">
    <text evidence="1">Belongs to the OPA3 family.</text>
</comment>
<accession>J6EPL6</accession>
<dbReference type="EMBL" id="ALBS01000295">
    <property type="protein sequence ID" value="EJT46374.1"/>
    <property type="molecule type" value="Genomic_DNA"/>
</dbReference>
<evidence type="ECO:0000256" key="2">
    <source>
        <dbReference type="ARBA" id="ARBA00023054"/>
    </source>
</evidence>
<feature type="compositionally biased region" description="Basic and acidic residues" evidence="3">
    <location>
        <begin position="64"/>
        <end position="75"/>
    </location>
</feature>
<sequence length="286" mass="31167">MASVKIFTLAVKTLAKPIANTIKAQATQHESFRRLCIELAQVCPWHSMGLTAAYAPSRGAHAHGPSERGGREDQAAQRCQNGAQTLSETFLFMVGAGLILGEAYRSSRKDTKRRDMVADKIATLEEEVEKLKNVEKAEVSVLEERSAGLERVLSTVIQNGMRQGWIDLGHKDSEINDLLQNLPGQPFALRNLDGSENAKLDSFGTSFDDDENPSAVIKEIKDMRKVEPLNPGFAAMNAAAMGEIAKQHATHGSKPASPARPASQPQPVEKTKVAILEEDDDTQRPS</sequence>
<evidence type="ECO:0000313" key="5">
    <source>
        <dbReference type="Proteomes" id="UP000002748"/>
    </source>
</evidence>
<dbReference type="RefSeq" id="XP_014177303.1">
    <property type="nucleotide sequence ID" value="XM_014321828.1"/>
</dbReference>